<feature type="domain" description="IclR-ED" evidence="6">
    <location>
        <begin position="83"/>
        <end position="266"/>
    </location>
</feature>
<proteinExistence type="predicted"/>
<dbReference type="PROSITE" id="PS51077">
    <property type="entry name" value="HTH_ICLR"/>
    <property type="match status" value="1"/>
</dbReference>
<keyword evidence="3" id="KW-0804">Transcription</keyword>
<keyword evidence="1" id="KW-0805">Transcription regulation</keyword>
<dbReference type="Pfam" id="PF09339">
    <property type="entry name" value="HTH_IclR"/>
    <property type="match status" value="1"/>
</dbReference>
<organism evidence="7 8">
    <name type="scientific">Oceanibaculum pacificum</name>
    <dbReference type="NCBI Taxonomy" id="580166"/>
    <lineage>
        <taxon>Bacteria</taxon>
        <taxon>Pseudomonadati</taxon>
        <taxon>Pseudomonadota</taxon>
        <taxon>Alphaproteobacteria</taxon>
        <taxon>Rhodospirillales</taxon>
        <taxon>Oceanibaculaceae</taxon>
        <taxon>Oceanibaculum</taxon>
    </lineage>
</organism>
<feature type="region of interest" description="Disordered" evidence="4">
    <location>
        <begin position="1"/>
        <end position="21"/>
    </location>
</feature>
<accession>A0A154W1Z6</accession>
<evidence type="ECO:0000256" key="1">
    <source>
        <dbReference type="ARBA" id="ARBA00023015"/>
    </source>
</evidence>
<name>A0A154W1Z6_9PROT</name>
<dbReference type="Gene3D" id="3.30.450.40">
    <property type="match status" value="1"/>
</dbReference>
<dbReference type="PANTHER" id="PTHR30136:SF24">
    <property type="entry name" value="HTH-TYPE TRANSCRIPTIONAL REPRESSOR ALLR"/>
    <property type="match status" value="1"/>
</dbReference>
<dbReference type="CDD" id="cd00090">
    <property type="entry name" value="HTH_ARSR"/>
    <property type="match status" value="1"/>
</dbReference>
<evidence type="ECO:0000256" key="2">
    <source>
        <dbReference type="ARBA" id="ARBA00023125"/>
    </source>
</evidence>
<dbReference type="GO" id="GO:0003700">
    <property type="term" value="F:DNA-binding transcription factor activity"/>
    <property type="evidence" value="ECO:0007669"/>
    <property type="project" value="TreeGrafter"/>
</dbReference>
<dbReference type="Gene3D" id="1.10.10.10">
    <property type="entry name" value="Winged helix-like DNA-binding domain superfamily/Winged helix DNA-binding domain"/>
    <property type="match status" value="1"/>
</dbReference>
<evidence type="ECO:0000313" key="8">
    <source>
        <dbReference type="Proteomes" id="UP000076400"/>
    </source>
</evidence>
<dbReference type="RefSeq" id="WP_067556799.1">
    <property type="nucleotide sequence ID" value="NZ_LPXN01000115.1"/>
</dbReference>
<evidence type="ECO:0000313" key="7">
    <source>
        <dbReference type="EMBL" id="KZD07526.1"/>
    </source>
</evidence>
<dbReference type="GO" id="GO:0003677">
    <property type="term" value="F:DNA binding"/>
    <property type="evidence" value="ECO:0007669"/>
    <property type="project" value="UniProtKB-KW"/>
</dbReference>
<reference evidence="7 8" key="1">
    <citation type="submission" date="2015-12" db="EMBL/GenBank/DDBJ databases">
        <title>Genome sequence of Oceanibaculum pacificum MCCC 1A02656.</title>
        <authorList>
            <person name="Lu L."/>
            <person name="Lai Q."/>
            <person name="Shao Z."/>
            <person name="Qian P."/>
        </authorList>
    </citation>
    <scope>NUCLEOTIDE SEQUENCE [LARGE SCALE GENOMIC DNA]</scope>
    <source>
        <strain evidence="7 8">MCCC 1A02656</strain>
    </source>
</reference>
<sequence>MADDLKMETAGGRGESGRGETGSLLRGLALVEVLQGAQRPLTATELAEAVGQSVSTVHRLLQTLVQSEYAYRDSSKRYLASPKTYMPLNLYHPLNTLRRDAREHLRTLRDQFRQTSSIILFLGVQRLVVEMAVENESLSPYHATQLKSPLHGAASGKVLLASLSAKARADLLGPGPYPAVAPNTITDPKAMEAEMKKVQAQGYATAVDENYLGLTAVAAPIHAAPNHVIGCFDVAGLSKTFSPEDVEAAGTVVRMTAELFSMGSSAVKAVAAFANPATAEILPGD</sequence>
<evidence type="ECO:0000259" key="5">
    <source>
        <dbReference type="PROSITE" id="PS51077"/>
    </source>
</evidence>
<dbReference type="InterPro" id="IPR029016">
    <property type="entry name" value="GAF-like_dom_sf"/>
</dbReference>
<dbReference type="AlphaFoldDB" id="A0A154W1Z6"/>
<protein>
    <recommendedName>
        <fullName evidence="9">IclR family transcriptional regulator</fullName>
    </recommendedName>
</protein>
<dbReference type="SMART" id="SM00346">
    <property type="entry name" value="HTH_ICLR"/>
    <property type="match status" value="1"/>
</dbReference>
<feature type="domain" description="HTH iclR-type" evidence="5">
    <location>
        <begin position="21"/>
        <end position="82"/>
    </location>
</feature>
<dbReference type="GO" id="GO:0045892">
    <property type="term" value="P:negative regulation of DNA-templated transcription"/>
    <property type="evidence" value="ECO:0007669"/>
    <property type="project" value="TreeGrafter"/>
</dbReference>
<dbReference type="InterPro" id="IPR050707">
    <property type="entry name" value="HTH_MetabolicPath_Reg"/>
</dbReference>
<dbReference type="SUPFAM" id="SSF46785">
    <property type="entry name" value="Winged helix' DNA-binding domain"/>
    <property type="match status" value="1"/>
</dbReference>
<dbReference type="SUPFAM" id="SSF55781">
    <property type="entry name" value="GAF domain-like"/>
    <property type="match status" value="1"/>
</dbReference>
<dbReference type="InterPro" id="IPR005471">
    <property type="entry name" value="Tscrpt_reg_IclR_N"/>
</dbReference>
<dbReference type="Pfam" id="PF01614">
    <property type="entry name" value="IclR_C"/>
    <property type="match status" value="1"/>
</dbReference>
<evidence type="ECO:0008006" key="9">
    <source>
        <dbReference type="Google" id="ProtNLM"/>
    </source>
</evidence>
<dbReference type="EMBL" id="LPXN01000115">
    <property type="protein sequence ID" value="KZD07526.1"/>
    <property type="molecule type" value="Genomic_DNA"/>
</dbReference>
<evidence type="ECO:0000259" key="6">
    <source>
        <dbReference type="PROSITE" id="PS51078"/>
    </source>
</evidence>
<dbReference type="STRING" id="580166.AUP43_10155"/>
<dbReference type="InterPro" id="IPR036388">
    <property type="entry name" value="WH-like_DNA-bd_sf"/>
</dbReference>
<dbReference type="InterPro" id="IPR011991">
    <property type="entry name" value="ArsR-like_HTH"/>
</dbReference>
<evidence type="ECO:0000256" key="3">
    <source>
        <dbReference type="ARBA" id="ARBA00023163"/>
    </source>
</evidence>
<evidence type="ECO:0000256" key="4">
    <source>
        <dbReference type="SAM" id="MobiDB-lite"/>
    </source>
</evidence>
<comment type="caution">
    <text evidence="7">The sequence shown here is derived from an EMBL/GenBank/DDBJ whole genome shotgun (WGS) entry which is preliminary data.</text>
</comment>
<dbReference type="InterPro" id="IPR036390">
    <property type="entry name" value="WH_DNA-bd_sf"/>
</dbReference>
<keyword evidence="2" id="KW-0238">DNA-binding</keyword>
<dbReference type="Proteomes" id="UP000076400">
    <property type="component" value="Unassembled WGS sequence"/>
</dbReference>
<dbReference type="PANTHER" id="PTHR30136">
    <property type="entry name" value="HELIX-TURN-HELIX TRANSCRIPTIONAL REGULATOR, ICLR FAMILY"/>
    <property type="match status" value="1"/>
</dbReference>
<dbReference type="InterPro" id="IPR014757">
    <property type="entry name" value="Tscrpt_reg_IclR_C"/>
</dbReference>
<gene>
    <name evidence="7" type="ORF">AUP43_10155</name>
</gene>
<keyword evidence="8" id="KW-1185">Reference proteome</keyword>
<dbReference type="PROSITE" id="PS51078">
    <property type="entry name" value="ICLR_ED"/>
    <property type="match status" value="1"/>
</dbReference>